<evidence type="ECO:0000256" key="15">
    <source>
        <dbReference type="SAM" id="MobiDB-lite"/>
    </source>
</evidence>
<evidence type="ECO:0000256" key="9">
    <source>
        <dbReference type="ARBA" id="ARBA00022824"/>
    </source>
</evidence>
<evidence type="ECO:0000256" key="1">
    <source>
        <dbReference type="ARBA" id="ARBA00004477"/>
    </source>
</evidence>
<feature type="transmembrane region" description="Helical" evidence="14">
    <location>
        <begin position="676"/>
        <end position="695"/>
    </location>
</feature>
<dbReference type="Proteomes" id="UP000398389">
    <property type="component" value="Unassembled WGS sequence"/>
</dbReference>
<keyword evidence="8" id="KW-0677">Repeat</keyword>
<dbReference type="CDD" id="cd23285">
    <property type="entry name" value="beta-trefoil_MIR_PMT4-like"/>
    <property type="match status" value="1"/>
</dbReference>
<keyword evidence="9 14" id="KW-0256">Endoplasmic reticulum</keyword>
<keyword evidence="18" id="KW-1185">Reference proteome</keyword>
<dbReference type="InterPro" id="IPR032421">
    <property type="entry name" value="PMT_4TMC"/>
</dbReference>
<evidence type="ECO:0000313" key="18">
    <source>
        <dbReference type="Proteomes" id="UP000398389"/>
    </source>
</evidence>
<keyword evidence="5 14" id="KW-0328">Glycosyltransferase</keyword>
<feature type="transmembrane region" description="Helical" evidence="14">
    <location>
        <begin position="716"/>
        <end position="740"/>
    </location>
</feature>
<dbReference type="SMART" id="SM00472">
    <property type="entry name" value="MIR"/>
    <property type="match status" value="3"/>
</dbReference>
<comment type="similarity">
    <text evidence="3 14">Belongs to the glycosyltransferase 39 family.</text>
</comment>
<dbReference type="InterPro" id="IPR027005">
    <property type="entry name" value="PMT-like"/>
</dbReference>
<feature type="transmembrane region" description="Helical" evidence="14">
    <location>
        <begin position="63"/>
        <end position="80"/>
    </location>
</feature>
<feature type="domain" description="MIR" evidence="16">
    <location>
        <begin position="409"/>
        <end position="468"/>
    </location>
</feature>
<evidence type="ECO:0000256" key="6">
    <source>
        <dbReference type="ARBA" id="ARBA00022679"/>
    </source>
</evidence>
<evidence type="ECO:0000256" key="5">
    <source>
        <dbReference type="ARBA" id="ARBA00022676"/>
    </source>
</evidence>
<dbReference type="InterPro" id="IPR016093">
    <property type="entry name" value="MIR_motif"/>
</dbReference>
<comment type="subcellular location">
    <subcellularLocation>
        <location evidence="1 14">Endoplasmic reticulum membrane</location>
        <topology evidence="1 14">Multi-pass membrane protein</topology>
    </subcellularLocation>
</comment>
<feature type="region of interest" description="Disordered" evidence="15">
    <location>
        <begin position="1"/>
        <end position="34"/>
    </location>
</feature>
<sequence>MSEVRNRHQKKKNGHGYALDHKSHSTDSPDSDDIDELLIPKSSSFNKSNKNSLSSQNQTHYRIALYILTAIAFITRFYIINYPDEVVFDEVHFGKFASFYLQRTYFFDLHPPFAKLLIAFVGYIVGYDGAFKFDNIGESYITNKVPYVAYRSLSATLGALTIPIIFLTLKESGYSLNACILGAAVVLFDNAHVAETRLILLDSTLIISVAATMYTYVQFSKRRDEPFSKNWWKWLILTGVALSCVISTKYVGVFTFATVGCAVLIDLWNLLDYKAGLSLKLFSKHFAARFLGLILVPLTIFLFWFWVHFKILINSGPGDNFMSPEFQETLGDNPLTKDAKQVNFYDIVTIKHKSTQALLHSHNARYPLKYDDGRISSQGQQVTAYTHPDENNNWQIIPPVEFPEEHKYGVPVYTGQHIRLRHVATDTYLYTHDVASPLLPTNQEFTTISPEKALGEKFNNTLFEIRSKSNRQRVKTKLGYFSLVHLTNKVAMWSSGKKLPDWGFGQFDVNGNKNLKDITNIWYFDDIIGLTDPERLKYVPKERKKLPFFRKYLELQASMFAQNNNLSKEHPYASQPISWPFLLRGVSFWTNNKTKTQIYFIGNPAGWWVETALIAVYLGVLAADQLTRRRNVLILDNRTRSKLYNSMGFFFVGWATHYFPFFLMDRQKFLHHYLPAHLLAAMLAGALFDFFFGELEEPLDEPRVPSRKERLVRKLSNLKITYTGVTIVYVAILIATFIYFSPITYGWPSLTPAQVQARQFLNVGMHFNK</sequence>
<feature type="transmembrane region" description="Helical" evidence="14">
    <location>
        <begin position="109"/>
        <end position="127"/>
    </location>
</feature>
<comment type="pathway">
    <text evidence="2 14">Protein modification; protein glycosylation.</text>
</comment>
<dbReference type="InterPro" id="IPR003342">
    <property type="entry name" value="ArnT-like_N"/>
</dbReference>
<dbReference type="Pfam" id="PF16192">
    <property type="entry name" value="PMT_4TMC"/>
    <property type="match status" value="1"/>
</dbReference>
<dbReference type="RefSeq" id="XP_031855059.1">
    <property type="nucleotide sequence ID" value="XM_031999168.1"/>
</dbReference>
<reference evidence="17 18" key="1">
    <citation type="submission" date="2019-09" db="EMBL/GenBank/DDBJ databases">
        <authorList>
            <person name="Brejova B."/>
        </authorList>
    </citation>
    <scope>NUCLEOTIDE SEQUENCE [LARGE SCALE GENOMIC DNA]</scope>
</reference>
<dbReference type="PANTHER" id="PTHR10050">
    <property type="entry name" value="DOLICHYL-PHOSPHATE-MANNOSE--PROTEIN MANNOSYLTRANSFERASE"/>
    <property type="match status" value="1"/>
</dbReference>
<feature type="compositionally biased region" description="Basic and acidic residues" evidence="15">
    <location>
        <begin position="18"/>
        <end position="27"/>
    </location>
</feature>
<proteinExistence type="inferred from homology"/>
<feature type="transmembrane region" description="Helical" evidence="14">
    <location>
        <begin position="236"/>
        <end position="265"/>
    </location>
</feature>
<dbReference type="SUPFAM" id="SSF82109">
    <property type="entry name" value="MIR domain"/>
    <property type="match status" value="1"/>
</dbReference>
<dbReference type="GeneID" id="43583268"/>
<dbReference type="EMBL" id="CABVLU010000003">
    <property type="protein sequence ID" value="VVT55152.1"/>
    <property type="molecule type" value="Genomic_DNA"/>
</dbReference>
<feature type="transmembrane region" description="Helical" evidence="14">
    <location>
        <begin position="605"/>
        <end position="623"/>
    </location>
</feature>
<dbReference type="Gene3D" id="2.80.10.50">
    <property type="match status" value="1"/>
</dbReference>
<evidence type="ECO:0000256" key="7">
    <source>
        <dbReference type="ARBA" id="ARBA00022692"/>
    </source>
</evidence>
<evidence type="ECO:0000256" key="4">
    <source>
        <dbReference type="ARBA" id="ARBA00012839"/>
    </source>
</evidence>
<keyword evidence="11 14" id="KW-0472">Membrane</keyword>
<evidence type="ECO:0000256" key="2">
    <source>
        <dbReference type="ARBA" id="ARBA00004922"/>
    </source>
</evidence>
<dbReference type="OrthoDB" id="292747at2759"/>
<keyword evidence="10 14" id="KW-1133">Transmembrane helix</keyword>
<dbReference type="InterPro" id="IPR036300">
    <property type="entry name" value="MIR_dom_sf"/>
</dbReference>
<keyword evidence="6 14" id="KW-0808">Transferase</keyword>
<comment type="catalytic activity">
    <reaction evidence="13 14">
        <text>a di-trans,poly-cis-dolichyl beta-D-mannosyl phosphate + L-seryl-[protein] = 3-O-(alpha-D-mannosyl)-L-seryl-[protein] + a di-trans,poly-cis-dolichyl phosphate + H(+)</text>
        <dbReference type="Rhea" id="RHEA:17377"/>
        <dbReference type="Rhea" id="RHEA-COMP:9863"/>
        <dbReference type="Rhea" id="RHEA-COMP:13546"/>
        <dbReference type="Rhea" id="RHEA-COMP:19498"/>
        <dbReference type="Rhea" id="RHEA-COMP:19501"/>
        <dbReference type="ChEBI" id="CHEBI:15378"/>
        <dbReference type="ChEBI" id="CHEBI:29999"/>
        <dbReference type="ChEBI" id="CHEBI:57683"/>
        <dbReference type="ChEBI" id="CHEBI:58211"/>
        <dbReference type="ChEBI" id="CHEBI:137321"/>
        <dbReference type="EC" id="2.4.1.109"/>
    </reaction>
</comment>
<keyword evidence="7 14" id="KW-0812">Transmembrane</keyword>
<feature type="transmembrane region" description="Helical" evidence="14">
    <location>
        <begin position="286"/>
        <end position="307"/>
    </location>
</feature>
<feature type="domain" description="MIR" evidence="16">
    <location>
        <begin position="339"/>
        <end position="399"/>
    </location>
</feature>
<evidence type="ECO:0000313" key="17">
    <source>
        <dbReference type="EMBL" id="VVT55152.1"/>
    </source>
</evidence>
<dbReference type="UniPathway" id="UPA00378"/>
<organism evidence="17 18">
    <name type="scientific">Magnusiomyces paraingens</name>
    <dbReference type="NCBI Taxonomy" id="2606893"/>
    <lineage>
        <taxon>Eukaryota</taxon>
        <taxon>Fungi</taxon>
        <taxon>Dikarya</taxon>
        <taxon>Ascomycota</taxon>
        <taxon>Saccharomycotina</taxon>
        <taxon>Dipodascomycetes</taxon>
        <taxon>Dipodascales</taxon>
        <taxon>Dipodascaceae</taxon>
        <taxon>Magnusiomyces</taxon>
    </lineage>
</organism>
<protein>
    <recommendedName>
        <fullName evidence="4 14">Dolichyl-phosphate-mannose--protein mannosyltransferase</fullName>
        <ecNumber evidence="4 14">2.4.1.109</ecNumber>
    </recommendedName>
</protein>
<comment type="catalytic activity">
    <reaction evidence="12 14">
        <text>a di-trans,poly-cis-dolichyl beta-D-mannosyl phosphate + L-threonyl-[protein] = 3-O-(alpha-D-mannosyl)-L-threonyl-[protein] + a di-trans,poly-cis-dolichyl phosphate + H(+)</text>
        <dbReference type="Rhea" id="RHEA:53396"/>
        <dbReference type="Rhea" id="RHEA-COMP:11060"/>
        <dbReference type="Rhea" id="RHEA-COMP:13547"/>
        <dbReference type="Rhea" id="RHEA-COMP:19498"/>
        <dbReference type="Rhea" id="RHEA-COMP:19501"/>
        <dbReference type="ChEBI" id="CHEBI:15378"/>
        <dbReference type="ChEBI" id="CHEBI:30013"/>
        <dbReference type="ChEBI" id="CHEBI:57683"/>
        <dbReference type="ChEBI" id="CHEBI:58211"/>
        <dbReference type="ChEBI" id="CHEBI:137323"/>
        <dbReference type="EC" id="2.4.1.109"/>
    </reaction>
</comment>
<dbReference type="GO" id="GO:0005789">
    <property type="term" value="C:endoplasmic reticulum membrane"/>
    <property type="evidence" value="ECO:0007669"/>
    <property type="project" value="UniProtKB-SubCell"/>
</dbReference>
<dbReference type="Pfam" id="PF02366">
    <property type="entry name" value="PMT"/>
    <property type="match status" value="1"/>
</dbReference>
<name>A0A5E8BUJ5_9ASCO</name>
<evidence type="ECO:0000256" key="13">
    <source>
        <dbReference type="ARBA" id="ARBA00045102"/>
    </source>
</evidence>
<feature type="transmembrane region" description="Helical" evidence="14">
    <location>
        <begin position="643"/>
        <end position="664"/>
    </location>
</feature>
<evidence type="ECO:0000256" key="11">
    <source>
        <dbReference type="ARBA" id="ARBA00023136"/>
    </source>
</evidence>
<comment type="function">
    <text evidence="14">Transfers mannose from Dol-P-mannose to Ser or Thr residues on proteins.</text>
</comment>
<dbReference type="GO" id="GO:0004169">
    <property type="term" value="F:dolichyl-phosphate-mannose-protein mannosyltransferase activity"/>
    <property type="evidence" value="ECO:0007669"/>
    <property type="project" value="UniProtKB-UniRule"/>
</dbReference>
<evidence type="ECO:0000259" key="16">
    <source>
        <dbReference type="PROSITE" id="PS50919"/>
    </source>
</evidence>
<feature type="transmembrane region" description="Helical" evidence="14">
    <location>
        <begin position="198"/>
        <end position="216"/>
    </location>
</feature>
<gene>
    <name evidence="17" type="ORF">SAPINGB_P004453</name>
</gene>
<feature type="transmembrane region" description="Helical" evidence="14">
    <location>
        <begin position="174"/>
        <end position="191"/>
    </location>
</feature>
<dbReference type="Pfam" id="PF02815">
    <property type="entry name" value="MIR"/>
    <property type="match status" value="1"/>
</dbReference>
<dbReference type="PROSITE" id="PS50919">
    <property type="entry name" value="MIR"/>
    <property type="match status" value="2"/>
</dbReference>
<evidence type="ECO:0000256" key="12">
    <source>
        <dbReference type="ARBA" id="ARBA00045085"/>
    </source>
</evidence>
<feature type="transmembrane region" description="Helical" evidence="14">
    <location>
        <begin position="148"/>
        <end position="168"/>
    </location>
</feature>
<dbReference type="EC" id="2.4.1.109" evidence="4 14"/>
<evidence type="ECO:0000256" key="10">
    <source>
        <dbReference type="ARBA" id="ARBA00022989"/>
    </source>
</evidence>
<evidence type="ECO:0000256" key="14">
    <source>
        <dbReference type="RuleBase" id="RU367007"/>
    </source>
</evidence>
<evidence type="ECO:0000256" key="3">
    <source>
        <dbReference type="ARBA" id="ARBA00007222"/>
    </source>
</evidence>
<dbReference type="PANTHER" id="PTHR10050:SF51">
    <property type="entry name" value="PROTEIN O-MANNOSYL-TRANSFERASE 1"/>
    <property type="match status" value="1"/>
</dbReference>
<accession>A0A5E8BUJ5</accession>
<dbReference type="AlphaFoldDB" id="A0A5E8BUJ5"/>
<evidence type="ECO:0000256" key="8">
    <source>
        <dbReference type="ARBA" id="ARBA00022737"/>
    </source>
</evidence>